<name>A0ACB6ZCE5_THEGA</name>
<keyword evidence="2" id="KW-1185">Reference proteome</keyword>
<evidence type="ECO:0000313" key="1">
    <source>
        <dbReference type="EMBL" id="KAF9646973.1"/>
    </source>
</evidence>
<dbReference type="Proteomes" id="UP000886501">
    <property type="component" value="Unassembled WGS sequence"/>
</dbReference>
<sequence length="493" mass="53459">MHNPRSLRSLSISSSVTKHNNPGHGPPSPTFSDATNASTINFGSNGPEKVITRADLKASLQAYDDLLNACANYRSVLMSLSKAASHFADAMEACSRLKGPSYETSTRIQGASGLHHLMGNQWHIMADSLDRKFERPLRNHLDGYKTVVAERSSSYERALKEKSHIIRQTELNNMNKRSRNLQSFREALQVLQRQVDDLDELKARHYQEIMEHEEEIWDFAQGKICLVVRSSMDVFDRFTAKASDPVIEPMLQAIPDPFDSYGPPTTEDQIFSILPPLMTTTSPGPTSIASTPQLDTRDLGISPTRPGAGGYFTETNSAWADVSSPPRTPPITSPPKSPPQQRSKSSQQKEGGAFGVFRENSHSPSSGGGTKAESKLRSVLTAIDESHTHPNNGSEKDTESPDTPTNTTISGGINGLTRSASEKLGQTFGDSGGGRVGSWSHDSLDTGDEGDPTTPRHSTTFVPTSSDPPSPTLKGHDREASKTPTAEPAALPT</sequence>
<protein>
    <submittedName>
        <fullName evidence="1">Uncharacterized protein</fullName>
    </submittedName>
</protein>
<evidence type="ECO:0000313" key="2">
    <source>
        <dbReference type="Proteomes" id="UP000886501"/>
    </source>
</evidence>
<organism evidence="1 2">
    <name type="scientific">Thelephora ganbajun</name>
    <name type="common">Ganba fungus</name>
    <dbReference type="NCBI Taxonomy" id="370292"/>
    <lineage>
        <taxon>Eukaryota</taxon>
        <taxon>Fungi</taxon>
        <taxon>Dikarya</taxon>
        <taxon>Basidiomycota</taxon>
        <taxon>Agaricomycotina</taxon>
        <taxon>Agaricomycetes</taxon>
        <taxon>Thelephorales</taxon>
        <taxon>Thelephoraceae</taxon>
        <taxon>Thelephora</taxon>
    </lineage>
</organism>
<accession>A0ACB6ZCE5</accession>
<comment type="caution">
    <text evidence="1">The sequence shown here is derived from an EMBL/GenBank/DDBJ whole genome shotgun (WGS) entry which is preliminary data.</text>
</comment>
<proteinExistence type="predicted"/>
<reference evidence="1" key="1">
    <citation type="submission" date="2019-10" db="EMBL/GenBank/DDBJ databases">
        <authorList>
            <consortium name="DOE Joint Genome Institute"/>
            <person name="Kuo A."/>
            <person name="Miyauchi S."/>
            <person name="Kiss E."/>
            <person name="Drula E."/>
            <person name="Kohler A."/>
            <person name="Sanchez-Garcia M."/>
            <person name="Andreopoulos B."/>
            <person name="Barry K.W."/>
            <person name="Bonito G."/>
            <person name="Buee M."/>
            <person name="Carver A."/>
            <person name="Chen C."/>
            <person name="Cichocki N."/>
            <person name="Clum A."/>
            <person name="Culley D."/>
            <person name="Crous P.W."/>
            <person name="Fauchery L."/>
            <person name="Girlanda M."/>
            <person name="Hayes R."/>
            <person name="Keri Z."/>
            <person name="Labutti K."/>
            <person name="Lipzen A."/>
            <person name="Lombard V."/>
            <person name="Magnuson J."/>
            <person name="Maillard F."/>
            <person name="Morin E."/>
            <person name="Murat C."/>
            <person name="Nolan M."/>
            <person name="Ohm R."/>
            <person name="Pangilinan J."/>
            <person name="Pereira M."/>
            <person name="Perotto S."/>
            <person name="Peter M."/>
            <person name="Riley R."/>
            <person name="Sitrit Y."/>
            <person name="Stielow B."/>
            <person name="Szollosi G."/>
            <person name="Zifcakova L."/>
            <person name="Stursova M."/>
            <person name="Spatafora J.W."/>
            <person name="Tedersoo L."/>
            <person name="Vaario L.-M."/>
            <person name="Yamada A."/>
            <person name="Yan M."/>
            <person name="Wang P."/>
            <person name="Xu J."/>
            <person name="Bruns T."/>
            <person name="Baldrian P."/>
            <person name="Vilgalys R."/>
            <person name="Henrissat B."/>
            <person name="Grigoriev I.V."/>
            <person name="Hibbett D."/>
            <person name="Nagy L.G."/>
            <person name="Martin F.M."/>
        </authorList>
    </citation>
    <scope>NUCLEOTIDE SEQUENCE</scope>
    <source>
        <strain evidence="1">P2</strain>
    </source>
</reference>
<gene>
    <name evidence="1" type="ORF">BDM02DRAFT_3156368</name>
</gene>
<reference evidence="1" key="2">
    <citation type="journal article" date="2020" name="Nat. Commun.">
        <title>Large-scale genome sequencing of mycorrhizal fungi provides insights into the early evolution of symbiotic traits.</title>
        <authorList>
            <person name="Miyauchi S."/>
            <person name="Kiss E."/>
            <person name="Kuo A."/>
            <person name="Drula E."/>
            <person name="Kohler A."/>
            <person name="Sanchez-Garcia M."/>
            <person name="Morin E."/>
            <person name="Andreopoulos B."/>
            <person name="Barry K.W."/>
            <person name="Bonito G."/>
            <person name="Buee M."/>
            <person name="Carver A."/>
            <person name="Chen C."/>
            <person name="Cichocki N."/>
            <person name="Clum A."/>
            <person name="Culley D."/>
            <person name="Crous P.W."/>
            <person name="Fauchery L."/>
            <person name="Girlanda M."/>
            <person name="Hayes R.D."/>
            <person name="Keri Z."/>
            <person name="LaButti K."/>
            <person name="Lipzen A."/>
            <person name="Lombard V."/>
            <person name="Magnuson J."/>
            <person name="Maillard F."/>
            <person name="Murat C."/>
            <person name="Nolan M."/>
            <person name="Ohm R.A."/>
            <person name="Pangilinan J."/>
            <person name="Pereira M.F."/>
            <person name="Perotto S."/>
            <person name="Peter M."/>
            <person name="Pfister S."/>
            <person name="Riley R."/>
            <person name="Sitrit Y."/>
            <person name="Stielow J.B."/>
            <person name="Szollosi G."/>
            <person name="Zifcakova L."/>
            <person name="Stursova M."/>
            <person name="Spatafora J.W."/>
            <person name="Tedersoo L."/>
            <person name="Vaario L.M."/>
            <person name="Yamada A."/>
            <person name="Yan M."/>
            <person name="Wang P."/>
            <person name="Xu J."/>
            <person name="Bruns T."/>
            <person name="Baldrian P."/>
            <person name="Vilgalys R."/>
            <person name="Dunand C."/>
            <person name="Henrissat B."/>
            <person name="Grigoriev I.V."/>
            <person name="Hibbett D."/>
            <person name="Nagy L.G."/>
            <person name="Martin F.M."/>
        </authorList>
    </citation>
    <scope>NUCLEOTIDE SEQUENCE</scope>
    <source>
        <strain evidence="1">P2</strain>
    </source>
</reference>
<dbReference type="EMBL" id="MU118044">
    <property type="protein sequence ID" value="KAF9646973.1"/>
    <property type="molecule type" value="Genomic_DNA"/>
</dbReference>